<organism evidence="1 2">
    <name type="scientific">Komagataeibacter europaeus NBRC 3261</name>
    <dbReference type="NCBI Taxonomy" id="1234669"/>
    <lineage>
        <taxon>Bacteria</taxon>
        <taxon>Pseudomonadati</taxon>
        <taxon>Pseudomonadota</taxon>
        <taxon>Alphaproteobacteria</taxon>
        <taxon>Acetobacterales</taxon>
        <taxon>Acetobacteraceae</taxon>
        <taxon>Komagataeibacter</taxon>
    </lineage>
</organism>
<evidence type="ECO:0000313" key="2">
    <source>
        <dbReference type="Proteomes" id="UP000032675"/>
    </source>
</evidence>
<name>A0A0D6Q256_KOMEU</name>
<gene>
    <name evidence="1" type="ORF">Geu3261_0196_003</name>
</gene>
<sequence>MQLCERLVTGVLIWLLINDVEHLVAMDALVIAYRQFRDPTADVWRHVYDIGPQVSIVGTGPVVQAFCRQQGQAAQ</sequence>
<evidence type="ECO:0000313" key="1">
    <source>
        <dbReference type="EMBL" id="GAN97524.1"/>
    </source>
</evidence>
<dbReference type="AlphaFoldDB" id="A0A0D6Q256"/>
<comment type="caution">
    <text evidence="1">The sequence shown here is derived from an EMBL/GenBank/DDBJ whole genome shotgun (WGS) entry which is preliminary data.</text>
</comment>
<proteinExistence type="predicted"/>
<dbReference type="Proteomes" id="UP000032675">
    <property type="component" value="Unassembled WGS sequence"/>
</dbReference>
<protein>
    <submittedName>
        <fullName evidence="1">Uncharacterized protein</fullName>
    </submittedName>
</protein>
<reference evidence="1 2" key="1">
    <citation type="submission" date="2012-11" db="EMBL/GenBank/DDBJ databases">
        <title>Whole genome sequence of Gluconacetobacter europaeus NBRC3261.</title>
        <authorList>
            <person name="Azuma Y."/>
            <person name="Higashiura N."/>
            <person name="Hirakawa H."/>
            <person name="Matsushita K."/>
        </authorList>
    </citation>
    <scope>NUCLEOTIDE SEQUENCE [LARGE SCALE GENOMIC DNA]</scope>
    <source>
        <strain evidence="1 2">NBRC 3261</strain>
    </source>
</reference>
<accession>A0A0D6Q256</accession>
<dbReference type="EMBL" id="BANI01000172">
    <property type="protein sequence ID" value="GAN97524.1"/>
    <property type="molecule type" value="Genomic_DNA"/>
</dbReference>